<evidence type="ECO:0000313" key="2">
    <source>
        <dbReference type="Proteomes" id="UP000011529"/>
    </source>
</evidence>
<comment type="caution">
    <text evidence="1">The sequence shown here is derived from an EMBL/GenBank/DDBJ whole genome shotgun (WGS) entry which is preliminary data.</text>
</comment>
<name>M2A834_9BACT</name>
<dbReference type="AlphaFoldDB" id="M2A834"/>
<proteinExistence type="predicted"/>
<evidence type="ECO:0000313" key="1">
    <source>
        <dbReference type="EMBL" id="EMB17806.1"/>
    </source>
</evidence>
<reference evidence="1" key="2">
    <citation type="journal article" date="2013" name="Mar. Genomics">
        <title>Expression of sulfatases in Rhodopirellula baltica and the diversity of sulfatases in the genus Rhodopirellula.</title>
        <authorList>
            <person name="Wegner C.E."/>
            <person name="Richter-Heitmann T."/>
            <person name="Klindworth A."/>
            <person name="Klockow C."/>
            <person name="Richter M."/>
            <person name="Achstetter T."/>
            <person name="Glockner F.O."/>
            <person name="Harder J."/>
        </authorList>
    </citation>
    <scope>NUCLEOTIDE SEQUENCE [LARGE SCALE GENOMIC DNA]</scope>
    <source>
        <strain evidence="1">6C</strain>
    </source>
</reference>
<reference evidence="1" key="1">
    <citation type="submission" date="2012-11" db="EMBL/GenBank/DDBJ databases">
        <title>Permanent draft genomes of Rhodopirellula europaea strain SH398 and 6C.</title>
        <authorList>
            <person name="Richter M."/>
            <person name="Richter-Heitmann T."/>
            <person name="Frank C."/>
            <person name="Harder J."/>
            <person name="Glockner F.O."/>
        </authorList>
    </citation>
    <scope>NUCLEOTIDE SEQUENCE</scope>
    <source>
        <strain evidence="1">6C</strain>
    </source>
</reference>
<accession>M2A834</accession>
<organism evidence="1 2">
    <name type="scientific">Rhodopirellula europaea 6C</name>
    <dbReference type="NCBI Taxonomy" id="1263867"/>
    <lineage>
        <taxon>Bacteria</taxon>
        <taxon>Pseudomonadati</taxon>
        <taxon>Planctomycetota</taxon>
        <taxon>Planctomycetia</taxon>
        <taxon>Pirellulales</taxon>
        <taxon>Pirellulaceae</taxon>
        <taxon>Rhodopirellula</taxon>
    </lineage>
</organism>
<sequence>MLVLGPCAFWRWATLVETCVYAQTVSANKSFAHSCGFVDFVQPQSDVDSG</sequence>
<gene>
    <name evidence="1" type="ORF">RE6C_01437</name>
</gene>
<dbReference type="PATRIC" id="fig|1263867.3.peg.1520"/>
<dbReference type="EMBL" id="ANMO01000085">
    <property type="protein sequence ID" value="EMB17806.1"/>
    <property type="molecule type" value="Genomic_DNA"/>
</dbReference>
<dbReference type="Proteomes" id="UP000011529">
    <property type="component" value="Unassembled WGS sequence"/>
</dbReference>
<protein>
    <submittedName>
        <fullName evidence="1">Uncharacterized protein</fullName>
    </submittedName>
</protein>
<keyword evidence="2" id="KW-1185">Reference proteome</keyword>